<dbReference type="InterPro" id="IPR018680">
    <property type="entry name" value="DUF2164"/>
</dbReference>
<dbReference type="Proteomes" id="UP001056291">
    <property type="component" value="Chromosome"/>
</dbReference>
<gene>
    <name evidence="1" type="ORF">NBZ79_17390</name>
</gene>
<sequence length="78" mass="9244">MRINLSMDRKEEIAGALSGFYREQFDEELSEYRAMTIVEFMLQRIGPSQYNQAVTDVRKFLAEKVEELDTEFYEPENP</sequence>
<evidence type="ECO:0000313" key="2">
    <source>
        <dbReference type="Proteomes" id="UP001056291"/>
    </source>
</evidence>
<dbReference type="Pfam" id="PF09932">
    <property type="entry name" value="DUF2164"/>
    <property type="match status" value="1"/>
</dbReference>
<name>A0ABY4W149_9PROT</name>
<reference evidence="1" key="1">
    <citation type="submission" date="2022-06" db="EMBL/GenBank/DDBJ databases">
        <title>Sneathiella actinostolidae sp. nov., isolated from a sea anemonein the Western Pacific Ocean.</title>
        <authorList>
            <person name="Wei M.J."/>
        </authorList>
    </citation>
    <scope>NUCLEOTIDE SEQUENCE</scope>
    <source>
        <strain evidence="1">PHK-P5</strain>
    </source>
</reference>
<keyword evidence="2" id="KW-1185">Reference proteome</keyword>
<protein>
    <submittedName>
        <fullName evidence="1">DUF2164 domain-containing protein</fullName>
    </submittedName>
</protein>
<dbReference type="EMBL" id="CP098747">
    <property type="protein sequence ID" value="USG60935.1"/>
    <property type="molecule type" value="Genomic_DNA"/>
</dbReference>
<dbReference type="RefSeq" id="WP_251933873.1">
    <property type="nucleotide sequence ID" value="NZ_CP098747.1"/>
</dbReference>
<accession>A0ABY4W149</accession>
<organism evidence="1 2">
    <name type="scientific">Sneathiella marina</name>
    <dbReference type="NCBI Taxonomy" id="2950108"/>
    <lineage>
        <taxon>Bacteria</taxon>
        <taxon>Pseudomonadati</taxon>
        <taxon>Pseudomonadota</taxon>
        <taxon>Alphaproteobacteria</taxon>
        <taxon>Sneathiellales</taxon>
        <taxon>Sneathiellaceae</taxon>
        <taxon>Sneathiella</taxon>
    </lineage>
</organism>
<proteinExistence type="predicted"/>
<evidence type="ECO:0000313" key="1">
    <source>
        <dbReference type="EMBL" id="USG60935.1"/>
    </source>
</evidence>